<protein>
    <submittedName>
        <fullName evidence="4">HDIG domain-containing protein</fullName>
    </submittedName>
</protein>
<dbReference type="EMBL" id="JAMQKC010000001">
    <property type="protein sequence ID" value="MDC3415556.1"/>
    <property type="molecule type" value="Genomic_DNA"/>
</dbReference>
<sequence>MKLWWKQFIQLMKNQEKWIRICVPVVLLGGIFFLSTLSNVYTQTYDIERFSNAKQTIRSPLTIENKKETERKIREAIQSVDDRYSISSEITEERIAFVQEVFDAMDKQNEELEEANSKEEESDDKIAEISDEEKVQELFQILSPAIGEAVSKEDLLYLVKATDNERSVARELLTTTLYDLLNEGVKNEEVPEAIRSVNQKLRYSSLDEEVKESLYSLSSFAVVANSFYAVDKTNEAQKQAISNVEPVMIRAGEVIVREGQTITNDIYEKLALVGLLNSDRNIYPVIGLLLLLILLCGTIAYELNVFSQKLLLDNGKIASIFIISFIMVGLMKIISFYTTPVNQFFLLVPVGASAMLLKILLNDRIAIVMSIIYAVIGSVIFNSQIPGSLNVEASIYLLFSQLSGIIFLVSLKDRSAILKAGLGMSLVNIVTVLIFLLLSFEKYSFYDSVLLIGFGILSAFVSAVLTIGLLPFFEAGLGILSDTKLLTLSSPNHPLLRKILTEAPGTYHHSVMVANLSEASCEAIGANGLLARVASYYHDLGKTIRPHYYIENQMGIRNPHDFIEPIQSAEIIISHPYDGAKMLKEHKLPREIIDIAEQHHGTTLLKYFYYKEKEKQKNVDEKDFRYPGPKPRSKEAAIISICDSIEAAVRSLKEPTNEKISDIVTSIINDRLMDGQLNESSLTFRELEKIKKAICETLNGIFHSRIQYPTNKEVKEAN</sequence>
<dbReference type="PANTHER" id="PTHR36442">
    <property type="entry name" value="CYCLIC-DI-AMP PHOSPHODIESTERASE PGPH"/>
    <property type="match status" value="1"/>
</dbReference>
<accession>A0A9X4ADL6</accession>
<dbReference type="InterPro" id="IPR052722">
    <property type="entry name" value="PgpH_phosphodiesterase"/>
</dbReference>
<keyword evidence="2" id="KW-1133">Transmembrane helix</keyword>
<dbReference type="Pfam" id="PF07697">
    <property type="entry name" value="7TMR-HDED"/>
    <property type="match status" value="1"/>
</dbReference>
<reference evidence="4" key="1">
    <citation type="submission" date="2022-06" db="EMBL/GenBank/DDBJ databases">
        <title>Aquibacillus sp. a new bacterium isolated from soil saline samples.</title>
        <authorList>
            <person name="Galisteo C."/>
            <person name="De La Haba R."/>
            <person name="Sanchez-Porro C."/>
            <person name="Ventosa A."/>
        </authorList>
    </citation>
    <scope>NUCLEOTIDE SEQUENCE</scope>
    <source>
        <strain evidence="4">3ASR75-54</strain>
    </source>
</reference>
<dbReference type="InterPro" id="IPR003607">
    <property type="entry name" value="HD/PDEase_dom"/>
</dbReference>
<feature type="transmembrane region" description="Helical" evidence="2">
    <location>
        <begin position="393"/>
        <end position="411"/>
    </location>
</feature>
<dbReference type="InterPro" id="IPR011624">
    <property type="entry name" value="Metal-dep_PHydrolase_7TM_extra"/>
</dbReference>
<dbReference type="NCBIfam" id="TIGR00277">
    <property type="entry name" value="HDIG"/>
    <property type="match status" value="1"/>
</dbReference>
<feature type="transmembrane region" description="Helical" evidence="2">
    <location>
        <begin position="317"/>
        <end position="338"/>
    </location>
</feature>
<dbReference type="InterPro" id="IPR006675">
    <property type="entry name" value="HDIG_dom"/>
</dbReference>
<dbReference type="Proteomes" id="UP001145069">
    <property type="component" value="Unassembled WGS sequence"/>
</dbReference>
<evidence type="ECO:0000256" key="2">
    <source>
        <dbReference type="SAM" id="Phobius"/>
    </source>
</evidence>
<dbReference type="InterPro" id="IPR006674">
    <property type="entry name" value="HD_domain"/>
</dbReference>
<feature type="transmembrane region" description="Helical" evidence="2">
    <location>
        <begin position="368"/>
        <end position="387"/>
    </location>
</feature>
<evidence type="ECO:0000313" key="5">
    <source>
        <dbReference type="Proteomes" id="UP001145069"/>
    </source>
</evidence>
<dbReference type="SUPFAM" id="SSF109604">
    <property type="entry name" value="HD-domain/PDEase-like"/>
    <property type="match status" value="1"/>
</dbReference>
<keyword evidence="2" id="KW-0472">Membrane</keyword>
<dbReference type="SMART" id="SM00471">
    <property type="entry name" value="HDc"/>
    <property type="match status" value="1"/>
</dbReference>
<dbReference type="RefSeq" id="WP_272444515.1">
    <property type="nucleotide sequence ID" value="NZ_JAMQKC010000001.1"/>
</dbReference>
<dbReference type="Pfam" id="PF01966">
    <property type="entry name" value="HD"/>
    <property type="match status" value="1"/>
</dbReference>
<name>A0A9X4ADL6_9BACI</name>
<organism evidence="4 5">
    <name type="scientific">Aquibacillus salsiterrae</name>
    <dbReference type="NCBI Taxonomy" id="2950439"/>
    <lineage>
        <taxon>Bacteria</taxon>
        <taxon>Bacillati</taxon>
        <taxon>Bacillota</taxon>
        <taxon>Bacilli</taxon>
        <taxon>Bacillales</taxon>
        <taxon>Bacillaceae</taxon>
        <taxon>Aquibacillus</taxon>
    </lineage>
</organism>
<dbReference type="PANTHER" id="PTHR36442:SF1">
    <property type="entry name" value="CYCLIC-DI-AMP PHOSPHODIESTERASE PGPH"/>
    <property type="match status" value="1"/>
</dbReference>
<dbReference type="CDD" id="cd00077">
    <property type="entry name" value="HDc"/>
    <property type="match status" value="1"/>
</dbReference>
<evidence type="ECO:0000256" key="1">
    <source>
        <dbReference type="SAM" id="Coils"/>
    </source>
</evidence>
<keyword evidence="1" id="KW-0175">Coiled coil</keyword>
<proteinExistence type="predicted"/>
<evidence type="ECO:0000259" key="3">
    <source>
        <dbReference type="SMART" id="SM00471"/>
    </source>
</evidence>
<evidence type="ECO:0000313" key="4">
    <source>
        <dbReference type="EMBL" id="MDC3415556.1"/>
    </source>
</evidence>
<dbReference type="Gene3D" id="1.10.3210.10">
    <property type="entry name" value="Hypothetical protein af1432"/>
    <property type="match status" value="1"/>
</dbReference>
<keyword evidence="2" id="KW-0812">Transmembrane</keyword>
<dbReference type="InterPro" id="IPR011621">
    <property type="entry name" value="Metal-dep_PHydrolase_7TM_intra"/>
</dbReference>
<keyword evidence="5" id="KW-1185">Reference proteome</keyword>
<gene>
    <name evidence="4" type="ORF">NC799_01355</name>
</gene>
<dbReference type="AlphaFoldDB" id="A0A9X4ADL6"/>
<feature type="transmembrane region" description="Helical" evidence="2">
    <location>
        <begin position="418"/>
        <end position="438"/>
    </location>
</feature>
<feature type="coiled-coil region" evidence="1">
    <location>
        <begin position="95"/>
        <end position="132"/>
    </location>
</feature>
<comment type="caution">
    <text evidence="4">The sequence shown here is derived from an EMBL/GenBank/DDBJ whole genome shotgun (WGS) entry which is preliminary data.</text>
</comment>
<feature type="transmembrane region" description="Helical" evidence="2">
    <location>
        <begin position="282"/>
        <end position="305"/>
    </location>
</feature>
<feature type="transmembrane region" description="Helical" evidence="2">
    <location>
        <begin position="450"/>
        <end position="473"/>
    </location>
</feature>
<feature type="domain" description="HD/PDEase" evidence="3">
    <location>
        <begin position="502"/>
        <end position="657"/>
    </location>
</feature>
<feature type="transmembrane region" description="Helical" evidence="2">
    <location>
        <begin position="21"/>
        <end position="41"/>
    </location>
</feature>
<dbReference type="Pfam" id="PF07698">
    <property type="entry name" value="7TM-7TMR_HD"/>
    <property type="match status" value="1"/>
</dbReference>